<evidence type="ECO:0000313" key="3">
    <source>
        <dbReference type="Proteomes" id="UP001215280"/>
    </source>
</evidence>
<sequence>MCISAASISPAHSIPRADDTGSCSEDVAAAFQILEEEDEEENLDLDAENVEDYTFVVKFAMVTENIPMSLHQAINGPDAKHWILAAQAKFTQLERLKTWDIVEAPMGADIIRNHCVLMIKCDTFNEINKYKVRLGLDSLPTAGLGYI</sequence>
<feature type="compositionally biased region" description="Low complexity" evidence="1">
    <location>
        <begin position="1"/>
        <end position="14"/>
    </location>
</feature>
<reference evidence="2" key="1">
    <citation type="submission" date="2023-03" db="EMBL/GenBank/DDBJ databases">
        <title>Massive genome expansion in bonnet fungi (Mycena s.s.) driven by repeated elements and novel gene families across ecological guilds.</title>
        <authorList>
            <consortium name="Lawrence Berkeley National Laboratory"/>
            <person name="Harder C.B."/>
            <person name="Miyauchi S."/>
            <person name="Viragh M."/>
            <person name="Kuo A."/>
            <person name="Thoen E."/>
            <person name="Andreopoulos B."/>
            <person name="Lu D."/>
            <person name="Skrede I."/>
            <person name="Drula E."/>
            <person name="Henrissat B."/>
            <person name="Morin E."/>
            <person name="Kohler A."/>
            <person name="Barry K."/>
            <person name="LaButti K."/>
            <person name="Morin E."/>
            <person name="Salamov A."/>
            <person name="Lipzen A."/>
            <person name="Mereny Z."/>
            <person name="Hegedus B."/>
            <person name="Baldrian P."/>
            <person name="Stursova M."/>
            <person name="Weitz H."/>
            <person name="Taylor A."/>
            <person name="Grigoriev I.V."/>
            <person name="Nagy L.G."/>
            <person name="Martin F."/>
            <person name="Kauserud H."/>
        </authorList>
    </citation>
    <scope>NUCLEOTIDE SEQUENCE</scope>
    <source>
        <strain evidence="2">CBHHK188m</strain>
    </source>
</reference>
<name>A0AAD7MZ44_9AGAR</name>
<feature type="region of interest" description="Disordered" evidence="1">
    <location>
        <begin position="1"/>
        <end position="22"/>
    </location>
</feature>
<evidence type="ECO:0000313" key="2">
    <source>
        <dbReference type="EMBL" id="KAJ7737140.1"/>
    </source>
</evidence>
<protein>
    <submittedName>
        <fullName evidence="2">Uncharacterized protein</fullName>
    </submittedName>
</protein>
<dbReference type="Proteomes" id="UP001215280">
    <property type="component" value="Unassembled WGS sequence"/>
</dbReference>
<accession>A0AAD7MZ44</accession>
<dbReference type="EMBL" id="JARJLG010000145">
    <property type="protein sequence ID" value="KAJ7737140.1"/>
    <property type="molecule type" value="Genomic_DNA"/>
</dbReference>
<dbReference type="AlphaFoldDB" id="A0AAD7MZ44"/>
<gene>
    <name evidence="2" type="ORF">DFH07DRAFT_985697</name>
</gene>
<organism evidence="2 3">
    <name type="scientific">Mycena maculata</name>
    <dbReference type="NCBI Taxonomy" id="230809"/>
    <lineage>
        <taxon>Eukaryota</taxon>
        <taxon>Fungi</taxon>
        <taxon>Dikarya</taxon>
        <taxon>Basidiomycota</taxon>
        <taxon>Agaricomycotina</taxon>
        <taxon>Agaricomycetes</taxon>
        <taxon>Agaricomycetidae</taxon>
        <taxon>Agaricales</taxon>
        <taxon>Marasmiineae</taxon>
        <taxon>Mycenaceae</taxon>
        <taxon>Mycena</taxon>
    </lineage>
</organism>
<proteinExistence type="predicted"/>
<evidence type="ECO:0000256" key="1">
    <source>
        <dbReference type="SAM" id="MobiDB-lite"/>
    </source>
</evidence>
<comment type="caution">
    <text evidence="2">The sequence shown here is derived from an EMBL/GenBank/DDBJ whole genome shotgun (WGS) entry which is preliminary data.</text>
</comment>
<keyword evidence="3" id="KW-1185">Reference proteome</keyword>